<accession>K5VVW8</accession>
<dbReference type="InterPro" id="IPR032675">
    <property type="entry name" value="LRR_dom_sf"/>
</dbReference>
<feature type="non-terminal residue" evidence="1">
    <location>
        <position position="538"/>
    </location>
</feature>
<evidence type="ECO:0000313" key="1">
    <source>
        <dbReference type="EMBL" id="EKM78589.1"/>
    </source>
</evidence>
<proteinExistence type="predicted"/>
<dbReference type="Proteomes" id="UP000008493">
    <property type="component" value="Unassembled WGS sequence"/>
</dbReference>
<dbReference type="GeneID" id="18822359"/>
<protein>
    <submittedName>
        <fullName evidence="1">Uncharacterized protein</fullName>
    </submittedName>
</protein>
<dbReference type="Gene3D" id="3.80.10.10">
    <property type="entry name" value="Ribonuclease Inhibitor"/>
    <property type="match status" value="1"/>
</dbReference>
<gene>
    <name evidence="1" type="ORF">AGABI1DRAFT_107119</name>
</gene>
<sequence>MGCWGGRGGTNWVSEKRMGGPERARAGLSWKKERVGFWTTASSGLWIAINTCRHSRVWHVPQEQTTPPPLSVVICESTPEQLDSIAANIFTLEHRREQLHRQLSDVELRLRGERARYNALLNTRASISKIPFDLLSSIFLLCQAAGRPKPYYSFAVAASHVTRHWRTVSLSTPLLWNDVRINIQSLSALNRLEAHLERSDDCFLDLYIHASIPNIKPVMDLISLHSQRWRRLSITTDNDQVSALLTSLSSPLTPLLEHLSLQIEIPEEHHSPRSKYPSSCPKILISGAPLLTFVRLGGLALGNLAPPSDRITTLDMDGFERYYMEPSQLVALLETLPLLVNLSLGQLHIHHPRDPFDVTKQITLPLLRSLRICGPCTSPHIMLSLLVLPQLEALALHDLDGFHAPSLPFVKELLIDSCAFDEIATTNLLHACPSITALAIDFHCPIVWSAMTILGDMADDEVAWPSVHTLTVREMEVSDVARFRIMASTRFSANRGLRKLRVDRRTRVVLKTWPGHELITVGESSGMPDAAIQSARRR</sequence>
<dbReference type="PANTHER" id="PTHR38926">
    <property type="entry name" value="F-BOX DOMAIN CONTAINING PROTEIN, EXPRESSED"/>
    <property type="match status" value="1"/>
</dbReference>
<dbReference type="OMA" id="RFRIMAS"/>
<evidence type="ECO:0000313" key="2">
    <source>
        <dbReference type="Proteomes" id="UP000008493"/>
    </source>
</evidence>
<reference evidence="2" key="1">
    <citation type="journal article" date="2012" name="Proc. Natl. Acad. Sci. U.S.A.">
        <title>Genome sequence of the button mushroom Agaricus bisporus reveals mechanisms governing adaptation to a humic-rich ecological niche.</title>
        <authorList>
            <person name="Morin E."/>
            <person name="Kohler A."/>
            <person name="Baker A.R."/>
            <person name="Foulongne-Oriol M."/>
            <person name="Lombard V."/>
            <person name="Nagy L.G."/>
            <person name="Ohm R.A."/>
            <person name="Patyshakuliyeva A."/>
            <person name="Brun A."/>
            <person name="Aerts A.L."/>
            <person name="Bailey A.M."/>
            <person name="Billette C."/>
            <person name="Coutinho P.M."/>
            <person name="Deakin G."/>
            <person name="Doddapaneni H."/>
            <person name="Floudas D."/>
            <person name="Grimwood J."/>
            <person name="Hilden K."/>
            <person name="Kuees U."/>
            <person name="LaButti K.M."/>
            <person name="Lapidus A."/>
            <person name="Lindquist E.A."/>
            <person name="Lucas S.M."/>
            <person name="Murat C."/>
            <person name="Riley R.W."/>
            <person name="Salamov A.A."/>
            <person name="Schmutz J."/>
            <person name="Subramanian V."/>
            <person name="Woesten H.A.B."/>
            <person name="Xu J."/>
            <person name="Eastwood D.C."/>
            <person name="Foster G.D."/>
            <person name="Sonnenberg A.S."/>
            <person name="Cullen D."/>
            <person name="de Vries R.P."/>
            <person name="Lundell T."/>
            <person name="Hibbett D.S."/>
            <person name="Henrissat B."/>
            <person name="Burton K.S."/>
            <person name="Kerrigan R.W."/>
            <person name="Challen M.P."/>
            <person name="Grigoriev I.V."/>
            <person name="Martin F."/>
        </authorList>
    </citation>
    <scope>NUCLEOTIDE SEQUENCE [LARGE SCALE GENOMIC DNA]</scope>
    <source>
        <strain evidence="2">JB137-S8 / ATCC MYA-4627 / FGSC 10392</strain>
    </source>
</reference>
<dbReference type="eggNOG" id="ENOG502T024">
    <property type="taxonomic scope" value="Eukaryota"/>
</dbReference>
<dbReference type="HOGENOM" id="CLU_020999_3_2_1"/>
<dbReference type="AlphaFoldDB" id="K5VVW8"/>
<dbReference type="OrthoDB" id="3203373at2759"/>
<dbReference type="SUPFAM" id="SSF52047">
    <property type="entry name" value="RNI-like"/>
    <property type="match status" value="1"/>
</dbReference>
<dbReference type="PANTHER" id="PTHR38926:SF72">
    <property type="entry name" value="IM:7136021-RELATED"/>
    <property type="match status" value="1"/>
</dbReference>
<organism evidence="1 2">
    <name type="scientific">Agaricus bisporus var. burnettii (strain JB137-S8 / ATCC MYA-4627 / FGSC 10392)</name>
    <name type="common">White button mushroom</name>
    <dbReference type="NCBI Taxonomy" id="597362"/>
    <lineage>
        <taxon>Eukaryota</taxon>
        <taxon>Fungi</taxon>
        <taxon>Dikarya</taxon>
        <taxon>Basidiomycota</taxon>
        <taxon>Agaricomycotina</taxon>
        <taxon>Agaricomycetes</taxon>
        <taxon>Agaricomycetidae</taxon>
        <taxon>Agaricales</taxon>
        <taxon>Agaricineae</taxon>
        <taxon>Agaricaceae</taxon>
        <taxon>Agaricus</taxon>
    </lineage>
</organism>
<dbReference type="InParanoid" id="K5VVW8"/>
<dbReference type="EMBL" id="JH971391">
    <property type="protein sequence ID" value="EKM78589.1"/>
    <property type="molecule type" value="Genomic_DNA"/>
</dbReference>
<dbReference type="KEGG" id="abp:AGABI1DRAFT107119"/>
<keyword evidence="2" id="KW-1185">Reference proteome</keyword>
<name>K5VVW8_AGABU</name>
<dbReference type="RefSeq" id="XP_007330460.1">
    <property type="nucleotide sequence ID" value="XM_007330398.1"/>
</dbReference>